<feature type="domain" description="Methyltransferase type 11" evidence="1">
    <location>
        <begin position="47"/>
        <end position="141"/>
    </location>
</feature>
<reference evidence="2 3" key="1">
    <citation type="submission" date="2014-04" db="EMBL/GenBank/DDBJ databases">
        <authorList>
            <consortium name="DOE Joint Genome Institute"/>
            <person name="Kuo A."/>
            <person name="Martino E."/>
            <person name="Perotto S."/>
            <person name="Kohler A."/>
            <person name="Nagy L.G."/>
            <person name="Floudas D."/>
            <person name="Copeland A."/>
            <person name="Barry K.W."/>
            <person name="Cichocki N."/>
            <person name="Veneault-Fourrey C."/>
            <person name="LaButti K."/>
            <person name="Lindquist E.A."/>
            <person name="Lipzen A."/>
            <person name="Lundell T."/>
            <person name="Morin E."/>
            <person name="Murat C."/>
            <person name="Sun H."/>
            <person name="Tunlid A."/>
            <person name="Henrissat B."/>
            <person name="Grigoriev I.V."/>
            <person name="Hibbett D.S."/>
            <person name="Martin F."/>
            <person name="Nordberg H.P."/>
            <person name="Cantor M.N."/>
            <person name="Hua S.X."/>
        </authorList>
    </citation>
    <scope>NUCLEOTIDE SEQUENCE [LARGE SCALE GENOMIC DNA]</scope>
    <source>
        <strain evidence="2 3">Zn</strain>
    </source>
</reference>
<dbReference type="PANTHER" id="PTHR43861">
    <property type="entry name" value="TRANS-ACONITATE 2-METHYLTRANSFERASE-RELATED"/>
    <property type="match status" value="1"/>
</dbReference>
<dbReference type="AlphaFoldDB" id="A0A0C3HGH5"/>
<sequence>MAQNIYDDQNFFEAYIQLPRQIQGLNGAPEWPSFRSLIPDVRGAKVLDLGCGFGWLCRWARENGAAEVLGVDVSENMLTRAKSFPQDPAIIYQLANLETLEPLPNIYQVTLSSLTLHYLKNLPDLVAQVYHALCPGGSFIFSVEHPVYTSPRNPKFIKDSEGHDVWQLDAYLHEGSRTTNWLAEGVIKQHRTIATYISMLLNIGFTLSAIDEWGPSPEMLKENPRWAEHRERPMFLLIKATKSKQ</sequence>
<dbReference type="PANTHER" id="PTHR43861:SF1">
    <property type="entry name" value="TRANS-ACONITATE 2-METHYLTRANSFERASE"/>
    <property type="match status" value="1"/>
</dbReference>
<name>A0A0C3HGH5_OIDMZ</name>
<protein>
    <recommendedName>
        <fullName evidence="1">Methyltransferase type 11 domain-containing protein</fullName>
    </recommendedName>
</protein>
<evidence type="ECO:0000313" key="2">
    <source>
        <dbReference type="EMBL" id="KIN01482.1"/>
    </source>
</evidence>
<dbReference type="InParanoid" id="A0A0C3HGH5"/>
<dbReference type="InterPro" id="IPR013216">
    <property type="entry name" value="Methyltransf_11"/>
</dbReference>
<dbReference type="STRING" id="913774.A0A0C3HGH5"/>
<dbReference type="InterPro" id="IPR029063">
    <property type="entry name" value="SAM-dependent_MTases_sf"/>
</dbReference>
<dbReference type="OrthoDB" id="66144at2759"/>
<dbReference type="Gene3D" id="3.40.50.150">
    <property type="entry name" value="Vaccinia Virus protein VP39"/>
    <property type="match status" value="1"/>
</dbReference>
<evidence type="ECO:0000313" key="3">
    <source>
        <dbReference type="Proteomes" id="UP000054321"/>
    </source>
</evidence>
<proteinExistence type="predicted"/>
<organism evidence="2 3">
    <name type="scientific">Oidiodendron maius (strain Zn)</name>
    <dbReference type="NCBI Taxonomy" id="913774"/>
    <lineage>
        <taxon>Eukaryota</taxon>
        <taxon>Fungi</taxon>
        <taxon>Dikarya</taxon>
        <taxon>Ascomycota</taxon>
        <taxon>Pezizomycotina</taxon>
        <taxon>Leotiomycetes</taxon>
        <taxon>Leotiomycetes incertae sedis</taxon>
        <taxon>Myxotrichaceae</taxon>
        <taxon>Oidiodendron</taxon>
    </lineage>
</organism>
<evidence type="ECO:0000259" key="1">
    <source>
        <dbReference type="Pfam" id="PF08241"/>
    </source>
</evidence>
<dbReference type="EMBL" id="KN832876">
    <property type="protein sequence ID" value="KIN01482.1"/>
    <property type="molecule type" value="Genomic_DNA"/>
</dbReference>
<dbReference type="SUPFAM" id="SSF53335">
    <property type="entry name" value="S-adenosyl-L-methionine-dependent methyltransferases"/>
    <property type="match status" value="1"/>
</dbReference>
<dbReference type="CDD" id="cd02440">
    <property type="entry name" value="AdoMet_MTases"/>
    <property type="match status" value="1"/>
</dbReference>
<dbReference type="HOGENOM" id="CLU_049749_4_0_1"/>
<dbReference type="Proteomes" id="UP000054321">
    <property type="component" value="Unassembled WGS sequence"/>
</dbReference>
<dbReference type="GO" id="GO:0008757">
    <property type="term" value="F:S-adenosylmethionine-dependent methyltransferase activity"/>
    <property type="evidence" value="ECO:0007669"/>
    <property type="project" value="InterPro"/>
</dbReference>
<gene>
    <name evidence="2" type="ORF">OIDMADRAFT_29143</name>
</gene>
<keyword evidence="3" id="KW-1185">Reference proteome</keyword>
<accession>A0A0C3HGH5</accession>
<reference evidence="3" key="2">
    <citation type="submission" date="2015-01" db="EMBL/GenBank/DDBJ databases">
        <title>Evolutionary Origins and Diversification of the Mycorrhizal Mutualists.</title>
        <authorList>
            <consortium name="DOE Joint Genome Institute"/>
            <consortium name="Mycorrhizal Genomics Consortium"/>
            <person name="Kohler A."/>
            <person name="Kuo A."/>
            <person name="Nagy L.G."/>
            <person name="Floudas D."/>
            <person name="Copeland A."/>
            <person name="Barry K.W."/>
            <person name="Cichocki N."/>
            <person name="Veneault-Fourrey C."/>
            <person name="LaButti K."/>
            <person name="Lindquist E.A."/>
            <person name="Lipzen A."/>
            <person name="Lundell T."/>
            <person name="Morin E."/>
            <person name="Murat C."/>
            <person name="Riley R."/>
            <person name="Ohm R."/>
            <person name="Sun H."/>
            <person name="Tunlid A."/>
            <person name="Henrissat B."/>
            <person name="Grigoriev I.V."/>
            <person name="Hibbett D.S."/>
            <person name="Martin F."/>
        </authorList>
    </citation>
    <scope>NUCLEOTIDE SEQUENCE [LARGE SCALE GENOMIC DNA]</scope>
    <source>
        <strain evidence="3">Zn</strain>
    </source>
</reference>
<dbReference type="Pfam" id="PF08241">
    <property type="entry name" value="Methyltransf_11"/>
    <property type="match status" value="1"/>
</dbReference>